<dbReference type="EMBL" id="SRMI01000001">
    <property type="protein sequence ID" value="TVY78703.1"/>
    <property type="molecule type" value="Genomic_DNA"/>
</dbReference>
<sequence>MPDTPPSRDLLTAVHMAADTELVASRAAGQSTVSEAGFTLLEKISFNDLLQEWCNTRPATARHNQVISSALRKSFFERVFQLWDSNDTFVSLPQLPPKKLRQTSYEAGLFKANLPVTPSKRKREITKQDNDHRMAGKPAFLSVEFSSEAEGREFCLVWKDGGSTKVPVEYVKYKDGMAKAMAIEGAITNWDRNERARAEDFNTKLIIALARMRIVRFAKAGTQDFPYIPQDLRVNNRTIQCKLISDEFEEFFNVMKAVHEGLSRSKVGAPNHMM</sequence>
<accession>A0A559LTJ2</accession>
<evidence type="ECO:0000313" key="1">
    <source>
        <dbReference type="EMBL" id="TVY78703.1"/>
    </source>
</evidence>
<organism evidence="1 2">
    <name type="scientific">Fusarium oxysporum f. sp. cubense</name>
    <dbReference type="NCBI Taxonomy" id="61366"/>
    <lineage>
        <taxon>Eukaryota</taxon>
        <taxon>Fungi</taxon>
        <taxon>Dikarya</taxon>
        <taxon>Ascomycota</taxon>
        <taxon>Pezizomycotina</taxon>
        <taxon>Sordariomycetes</taxon>
        <taxon>Hypocreomycetidae</taxon>
        <taxon>Hypocreales</taxon>
        <taxon>Nectriaceae</taxon>
        <taxon>Fusarium</taxon>
        <taxon>Fusarium oxysporum species complex</taxon>
    </lineage>
</organism>
<evidence type="ECO:0000313" key="2">
    <source>
        <dbReference type="Proteomes" id="UP000320707"/>
    </source>
</evidence>
<dbReference type="Proteomes" id="UP000320707">
    <property type="component" value="Unassembled WGS sequence"/>
</dbReference>
<comment type="caution">
    <text evidence="1">The sequence shown here is derived from an EMBL/GenBank/DDBJ whole genome shotgun (WGS) entry which is preliminary data.</text>
</comment>
<proteinExistence type="predicted"/>
<name>A0A559LTJ2_FUSOC</name>
<gene>
    <name evidence="1" type="ORF">Focb16_v009249</name>
</gene>
<dbReference type="AlphaFoldDB" id="A0A559LTJ2"/>
<reference evidence="1 2" key="1">
    <citation type="journal article" date="2019" name="Microbiol. Resour. Announc.">
        <title>High-quality draft genome sequence of Fusarium oxysporum f. sp. cubense strain 160527, a causal agent of Panama disease.</title>
        <authorList>
            <person name="Asai S."/>
            <person name="Ayukawa Y."/>
            <person name="Gan P."/>
            <person name="Masuda S."/>
            <person name="Komatsu K."/>
            <person name="Shirasu K."/>
            <person name="Arie T."/>
        </authorList>
    </citation>
    <scope>NUCLEOTIDE SEQUENCE [LARGE SCALE GENOMIC DNA]</scope>
    <source>
        <strain evidence="1 2">160527</strain>
    </source>
</reference>
<protein>
    <submittedName>
        <fullName evidence="1">Uncharacterized protein</fullName>
    </submittedName>
</protein>